<comment type="caution">
    <text evidence="7">The sequence shown here is derived from an EMBL/GenBank/DDBJ whole genome shotgun (WGS) entry which is preliminary data.</text>
</comment>
<accession>A0A7W7ID78</accession>
<dbReference type="InterPro" id="IPR023871">
    <property type="entry name" value="MftE"/>
</dbReference>
<evidence type="ECO:0000256" key="1">
    <source>
        <dbReference type="ARBA" id="ARBA00001947"/>
    </source>
</evidence>
<dbReference type="SUPFAM" id="SSF102215">
    <property type="entry name" value="Creatininase"/>
    <property type="match status" value="1"/>
</dbReference>
<dbReference type="EMBL" id="BAAAHD010000025">
    <property type="protein sequence ID" value="GAA0566895.1"/>
    <property type="molecule type" value="Genomic_DNA"/>
</dbReference>
<dbReference type="GO" id="GO:0046872">
    <property type="term" value="F:metal ion binding"/>
    <property type="evidence" value="ECO:0007669"/>
    <property type="project" value="UniProtKB-KW"/>
</dbReference>
<keyword evidence="3 7" id="KW-0378">Hydrolase</keyword>
<gene>
    <name evidence="6" type="primary">mftE</name>
    <name evidence="7" type="ORF">F4557_003343</name>
    <name evidence="6" type="ORF">GCM10009546_31710</name>
</gene>
<evidence type="ECO:0000256" key="3">
    <source>
        <dbReference type="ARBA" id="ARBA00022801"/>
    </source>
</evidence>
<dbReference type="GO" id="GO:0016811">
    <property type="term" value="F:hydrolase activity, acting on carbon-nitrogen (but not peptide) bonds, in linear amides"/>
    <property type="evidence" value="ECO:0007669"/>
    <property type="project" value="TreeGrafter"/>
</dbReference>
<dbReference type="Proteomes" id="UP001501427">
    <property type="component" value="Unassembled WGS sequence"/>
</dbReference>
<sequence>MAGAGDDDPGGGLGGAAWPDVGEGALVLVPAGSTEQHGPHLPLSTDTVIAEAVAARAAGVLRDARRDEGTARPVLVAPAIAYGASGEHAGFPGTVSIGHEALHAVIVETVRSLAGWAGRVALVNGHGGNVATLDAAVARLRGEGHDTAWVGCGVPDGDAHAGFTETSVMLHLAPGLVRPFHAVTGETRPLAAIMPELVARGVRAVSPSGVLGDPAGASGEHGREILAAMVAAAARRIGGWRVDGRGRLLEPRAAATEARP</sequence>
<comment type="cofactor">
    <cofactor evidence="1">
        <name>Zn(2+)</name>
        <dbReference type="ChEBI" id="CHEBI:29105"/>
    </cofactor>
</comment>
<dbReference type="PANTHER" id="PTHR35005">
    <property type="entry name" value="3-DEHYDRO-SCYLLO-INOSOSE HYDROLASE"/>
    <property type="match status" value="1"/>
</dbReference>
<reference evidence="7 8" key="3">
    <citation type="submission" date="2020-08" db="EMBL/GenBank/DDBJ databases">
        <title>Sequencing the genomes of 1000 actinobacteria strains.</title>
        <authorList>
            <person name="Klenk H.-P."/>
        </authorList>
    </citation>
    <scope>NUCLEOTIDE SEQUENCE [LARGE SCALE GENOMIC DNA]</scope>
    <source>
        <strain evidence="7 8">DSM 44772</strain>
    </source>
</reference>
<dbReference type="Gene3D" id="3.40.50.10310">
    <property type="entry name" value="Creatininase"/>
    <property type="match status" value="1"/>
</dbReference>
<dbReference type="NCBIfam" id="TIGR03964">
    <property type="entry name" value="mycofact_creat"/>
    <property type="match status" value="1"/>
</dbReference>
<comment type="similarity">
    <text evidence="5">Belongs to the creatininase superfamily.</text>
</comment>
<organism evidence="7 8">
    <name type="scientific">Actinomadura livida</name>
    <dbReference type="NCBI Taxonomy" id="79909"/>
    <lineage>
        <taxon>Bacteria</taxon>
        <taxon>Bacillati</taxon>
        <taxon>Actinomycetota</taxon>
        <taxon>Actinomycetes</taxon>
        <taxon>Streptosporangiales</taxon>
        <taxon>Thermomonosporaceae</taxon>
        <taxon>Actinomadura</taxon>
    </lineage>
</organism>
<protein>
    <submittedName>
        <fullName evidence="7">Creatinine amidohydrolase</fullName>
        <ecNumber evidence="7">3.5.2.10</ecNumber>
    </submittedName>
    <submittedName>
        <fullName evidence="6">Mycofactocin biosynthesis peptidyl-dipeptidase MftE</fullName>
    </submittedName>
</protein>
<evidence type="ECO:0000313" key="7">
    <source>
        <dbReference type="EMBL" id="MBB4774925.1"/>
    </source>
</evidence>
<dbReference type="GO" id="GO:0047789">
    <property type="term" value="F:creatininase activity"/>
    <property type="evidence" value="ECO:0007669"/>
    <property type="project" value="UniProtKB-EC"/>
</dbReference>
<dbReference type="PANTHER" id="PTHR35005:SF1">
    <property type="entry name" value="2-AMINO-5-FORMYLAMINO-6-RIBOSYLAMINOPYRIMIDIN-4(3H)-ONE 5'-MONOPHOSPHATE DEFORMYLASE"/>
    <property type="match status" value="1"/>
</dbReference>
<dbReference type="RefSeq" id="WP_229808312.1">
    <property type="nucleotide sequence ID" value="NZ_BAAAHD010000025.1"/>
</dbReference>
<proteinExistence type="inferred from homology"/>
<evidence type="ECO:0000256" key="5">
    <source>
        <dbReference type="ARBA" id="ARBA00024029"/>
    </source>
</evidence>
<dbReference type="Proteomes" id="UP000549343">
    <property type="component" value="Unassembled WGS sequence"/>
</dbReference>
<evidence type="ECO:0000313" key="8">
    <source>
        <dbReference type="Proteomes" id="UP000549343"/>
    </source>
</evidence>
<dbReference type="EC" id="3.5.2.10" evidence="7"/>
<keyword evidence="4" id="KW-0862">Zinc</keyword>
<dbReference type="InterPro" id="IPR003785">
    <property type="entry name" value="Creatininase/forma_Hydrolase"/>
</dbReference>
<keyword evidence="2" id="KW-0479">Metal-binding</keyword>
<evidence type="ECO:0000313" key="9">
    <source>
        <dbReference type="Proteomes" id="UP001501427"/>
    </source>
</evidence>
<dbReference type="InterPro" id="IPR024087">
    <property type="entry name" value="Creatininase-like_sf"/>
</dbReference>
<reference evidence="6" key="1">
    <citation type="journal article" date="2014" name="Int. J. Syst. Evol. Microbiol.">
        <title>Complete genome of a new Firmicutes species belonging to the dominant human colonic microbiota ('Ruminococcus bicirculans') reveals two chromosomes and a selective capacity to utilize plant glucans.</title>
        <authorList>
            <consortium name="NISC Comparative Sequencing Program"/>
            <person name="Wegmann U."/>
            <person name="Louis P."/>
            <person name="Goesmann A."/>
            <person name="Henrissat B."/>
            <person name="Duncan S.H."/>
            <person name="Flint H.J."/>
        </authorList>
    </citation>
    <scope>NUCLEOTIDE SEQUENCE</scope>
    <source>
        <strain evidence="6">JCM 10667</strain>
    </source>
</reference>
<dbReference type="AlphaFoldDB" id="A0A7W7ID78"/>
<dbReference type="EMBL" id="JACHMV010000001">
    <property type="protein sequence ID" value="MBB4774925.1"/>
    <property type="molecule type" value="Genomic_DNA"/>
</dbReference>
<evidence type="ECO:0000256" key="4">
    <source>
        <dbReference type="ARBA" id="ARBA00022833"/>
    </source>
</evidence>
<name>A0A7W7ID78_9ACTN</name>
<reference evidence="9" key="2">
    <citation type="journal article" date="2019" name="Int. J. Syst. Evol. Microbiol.">
        <title>The Global Catalogue of Microorganisms (GCM) 10K type strain sequencing project: providing services to taxonomists for standard genome sequencing and annotation.</title>
        <authorList>
            <consortium name="The Broad Institute Genomics Platform"/>
            <consortium name="The Broad Institute Genome Sequencing Center for Infectious Disease"/>
            <person name="Wu L."/>
            <person name="Ma J."/>
        </authorList>
    </citation>
    <scope>NUCLEOTIDE SEQUENCE [LARGE SCALE GENOMIC DNA]</scope>
    <source>
        <strain evidence="9">JCM 10667</strain>
    </source>
</reference>
<keyword evidence="9" id="KW-1185">Reference proteome</keyword>
<reference evidence="6" key="4">
    <citation type="submission" date="2023-12" db="EMBL/GenBank/DDBJ databases">
        <authorList>
            <person name="Sun Q."/>
            <person name="Inoue M."/>
        </authorList>
    </citation>
    <scope>NUCLEOTIDE SEQUENCE</scope>
    <source>
        <strain evidence="6">JCM 10667</strain>
    </source>
</reference>
<dbReference type="GO" id="GO:0009231">
    <property type="term" value="P:riboflavin biosynthetic process"/>
    <property type="evidence" value="ECO:0007669"/>
    <property type="project" value="TreeGrafter"/>
</dbReference>
<dbReference type="Pfam" id="PF02633">
    <property type="entry name" value="Creatininase"/>
    <property type="match status" value="1"/>
</dbReference>
<evidence type="ECO:0000256" key="2">
    <source>
        <dbReference type="ARBA" id="ARBA00022723"/>
    </source>
</evidence>
<evidence type="ECO:0000313" key="6">
    <source>
        <dbReference type="EMBL" id="GAA0566895.1"/>
    </source>
</evidence>